<dbReference type="InParanoid" id="A0A1X7TF75"/>
<accession>A0A1X7TF75</accession>
<organism evidence="1">
    <name type="scientific">Amphimedon queenslandica</name>
    <name type="common">Sponge</name>
    <dbReference type="NCBI Taxonomy" id="400682"/>
    <lineage>
        <taxon>Eukaryota</taxon>
        <taxon>Metazoa</taxon>
        <taxon>Porifera</taxon>
        <taxon>Demospongiae</taxon>
        <taxon>Heteroscleromorpha</taxon>
        <taxon>Haplosclerida</taxon>
        <taxon>Niphatidae</taxon>
        <taxon>Amphimedon</taxon>
    </lineage>
</organism>
<evidence type="ECO:0000313" key="1">
    <source>
        <dbReference type="EnsemblMetazoa" id="Aqu2.1.13299_001"/>
    </source>
</evidence>
<sequence length="54" mass="6100">MDLQLSSFIRSLDRRIQRYSGDDKASQYLVQRLSVALQRGNAALMMDTLPSPSV</sequence>
<dbReference type="EnsemblMetazoa" id="Aqu2.1.13299_001">
    <property type="protein sequence ID" value="Aqu2.1.13299_001"/>
    <property type="gene ID" value="Aqu2.1.13299"/>
</dbReference>
<dbReference type="AlphaFoldDB" id="A0A1X7TF75"/>
<proteinExistence type="predicted"/>
<name>A0A1X7TF75_AMPQE</name>
<protein>
    <submittedName>
        <fullName evidence="1">Uncharacterized protein</fullName>
    </submittedName>
</protein>
<reference evidence="1" key="1">
    <citation type="submission" date="2017-05" db="UniProtKB">
        <authorList>
            <consortium name="EnsemblMetazoa"/>
        </authorList>
    </citation>
    <scope>IDENTIFICATION</scope>
</reference>